<evidence type="ECO:0000256" key="2">
    <source>
        <dbReference type="SAM" id="SignalP"/>
    </source>
</evidence>
<dbReference type="AlphaFoldDB" id="A0A3S5CPF9"/>
<feature type="signal peptide" evidence="2">
    <location>
        <begin position="1"/>
        <end position="15"/>
    </location>
</feature>
<sequence length="96" mass="10792">MTFVGLLGHVFLLAASPPFHPTYQLVPATHETHCLAVYTPSIPGPGNVIFKDLEQMLHLPRQFPLPKLQTHHPVIIFLLPTHIILLVCMPGLMRNR</sequence>
<accession>A0A3S5CPF9</accession>
<organism evidence="3 4">
    <name type="scientific">Protopolystoma xenopodis</name>
    <dbReference type="NCBI Taxonomy" id="117903"/>
    <lineage>
        <taxon>Eukaryota</taxon>
        <taxon>Metazoa</taxon>
        <taxon>Spiralia</taxon>
        <taxon>Lophotrochozoa</taxon>
        <taxon>Platyhelminthes</taxon>
        <taxon>Monogenea</taxon>
        <taxon>Polyopisthocotylea</taxon>
        <taxon>Polystomatidea</taxon>
        <taxon>Polystomatidae</taxon>
        <taxon>Protopolystoma</taxon>
    </lineage>
</organism>
<name>A0A3S5CPF9_9PLAT</name>
<evidence type="ECO:0000313" key="4">
    <source>
        <dbReference type="Proteomes" id="UP000784294"/>
    </source>
</evidence>
<keyword evidence="1" id="KW-0472">Membrane</keyword>
<protein>
    <recommendedName>
        <fullName evidence="5">Secreted protein</fullName>
    </recommendedName>
</protein>
<feature type="chain" id="PRO_5018753083" description="Secreted protein" evidence="2">
    <location>
        <begin position="16"/>
        <end position="96"/>
    </location>
</feature>
<reference evidence="3" key="1">
    <citation type="submission" date="2018-11" db="EMBL/GenBank/DDBJ databases">
        <authorList>
            <consortium name="Pathogen Informatics"/>
        </authorList>
    </citation>
    <scope>NUCLEOTIDE SEQUENCE</scope>
</reference>
<feature type="transmembrane region" description="Helical" evidence="1">
    <location>
        <begin position="74"/>
        <end position="93"/>
    </location>
</feature>
<keyword evidence="1" id="KW-1133">Transmembrane helix</keyword>
<comment type="caution">
    <text evidence="3">The sequence shown here is derived from an EMBL/GenBank/DDBJ whole genome shotgun (WGS) entry which is preliminary data.</text>
</comment>
<dbReference type="Proteomes" id="UP000784294">
    <property type="component" value="Unassembled WGS sequence"/>
</dbReference>
<evidence type="ECO:0000313" key="3">
    <source>
        <dbReference type="EMBL" id="VEL25646.1"/>
    </source>
</evidence>
<evidence type="ECO:0000256" key="1">
    <source>
        <dbReference type="SAM" id="Phobius"/>
    </source>
</evidence>
<proteinExistence type="predicted"/>
<keyword evidence="4" id="KW-1185">Reference proteome</keyword>
<evidence type="ECO:0008006" key="5">
    <source>
        <dbReference type="Google" id="ProtNLM"/>
    </source>
</evidence>
<dbReference type="EMBL" id="CAAALY010075356">
    <property type="protein sequence ID" value="VEL25646.1"/>
    <property type="molecule type" value="Genomic_DNA"/>
</dbReference>
<gene>
    <name evidence="3" type="ORF">PXEA_LOCUS19086</name>
</gene>
<keyword evidence="2" id="KW-0732">Signal</keyword>
<keyword evidence="1" id="KW-0812">Transmembrane</keyword>